<dbReference type="AlphaFoldDB" id="A0A5P2HAU4"/>
<dbReference type="EMBL" id="CP044067">
    <property type="protein sequence ID" value="QET04379.1"/>
    <property type="molecule type" value="Genomic_DNA"/>
</dbReference>
<evidence type="ECO:0000256" key="2">
    <source>
        <dbReference type="ARBA" id="ARBA00022526"/>
    </source>
</evidence>
<dbReference type="InterPro" id="IPR011048">
    <property type="entry name" value="Haem_d1_sf"/>
</dbReference>
<organism evidence="3 4">
    <name type="scientific">Cupriavidus pauculus</name>
    <dbReference type="NCBI Taxonomy" id="82633"/>
    <lineage>
        <taxon>Bacteria</taxon>
        <taxon>Pseudomonadati</taxon>
        <taxon>Pseudomonadota</taxon>
        <taxon>Betaproteobacteria</taxon>
        <taxon>Burkholderiales</taxon>
        <taxon>Burkholderiaceae</taxon>
        <taxon>Cupriavidus</taxon>
    </lineage>
</organism>
<evidence type="ECO:0000313" key="3">
    <source>
        <dbReference type="EMBL" id="QET04379.1"/>
    </source>
</evidence>
<gene>
    <name evidence="3" type="ORF">FOB72_19785</name>
</gene>
<dbReference type="GO" id="GO:0017057">
    <property type="term" value="F:6-phosphogluconolactonase activity"/>
    <property type="evidence" value="ECO:0007669"/>
    <property type="project" value="TreeGrafter"/>
</dbReference>
<dbReference type="GO" id="GO:0006006">
    <property type="term" value="P:glucose metabolic process"/>
    <property type="evidence" value="ECO:0007669"/>
    <property type="project" value="UniProtKB-KW"/>
</dbReference>
<reference evidence="3 4" key="1">
    <citation type="submission" date="2019-09" db="EMBL/GenBank/DDBJ databases">
        <title>FDA dAtabase for Regulatory Grade micrObial Sequences (FDA-ARGOS): Supporting development and validation of Infectious Disease Dx tests.</title>
        <authorList>
            <person name="Sciortino C."/>
            <person name="Tallon L."/>
            <person name="Sadzewicz L."/>
            <person name="Vavikolanu K."/>
            <person name="Mehta A."/>
            <person name="Aluvathingal J."/>
            <person name="Nadendla S."/>
            <person name="Nandy P."/>
            <person name="Geyer C."/>
            <person name="Yan Y."/>
            <person name="Sichtig H."/>
        </authorList>
    </citation>
    <scope>NUCLEOTIDE SEQUENCE [LARGE SCALE GENOMIC DNA]</scope>
    <source>
        <strain evidence="3 4">FDAARGOS_664</strain>
    </source>
</reference>
<name>A0A5P2HAU4_9BURK</name>
<sequence length="487" mass="52505">MVMGRSGHAACVAQLHAMAHAASAVRTRASIGLVNVSPVFFSYVGGSDPALKRRPAWLAMRYAVRNGRWRYVVRNGLACGKRSWIIGVSLIQQTERTVVQQFFLSLGNRLCRLDLAPDGAMREVDSLDMPCNIQYACADAARGLLYVVCSNGGVASRGDTHWLMTVAVRDAAMRLVGESVALRYRPIHVALDRAGHQLLVAYNLPAAVTVHALDDAGRVSEFVAAAEGQDLVGWFPHQVLPMPGMDAMLLTCRGDDATADRPENPGSLRVLRVSRSQPRDATLVQVVAPRGGLGFGPRNCGFHPTAPWLYAVLERQNGLAWFRLRPDGIAPELRGTVTLLERPESLVRPQLGGALAMHPSGRFAYAVNRSHAVVPDGDQFVWAGAENSIAVFRLDIETGAPQLLQHAPLAGLHARCIDLAHGGHLLVAAIRQPSARRVGHGIESCPAGLSVFRVAADGRLSLLRHHPIDVAGHQIFWAGAMPDATST</sequence>
<dbReference type="PANTHER" id="PTHR30344:SF1">
    <property type="entry name" value="6-PHOSPHOGLUCONOLACTONASE"/>
    <property type="match status" value="1"/>
</dbReference>
<comment type="similarity">
    <text evidence="1">Belongs to the cycloisomerase 2 family.</text>
</comment>
<dbReference type="InterPro" id="IPR019405">
    <property type="entry name" value="Lactonase_7-beta_prop"/>
</dbReference>
<dbReference type="InterPro" id="IPR050282">
    <property type="entry name" value="Cycloisomerase_2"/>
</dbReference>
<dbReference type="Proteomes" id="UP000322822">
    <property type="component" value="Chromosome 2"/>
</dbReference>
<dbReference type="PANTHER" id="PTHR30344">
    <property type="entry name" value="6-PHOSPHOGLUCONOLACTONASE-RELATED"/>
    <property type="match status" value="1"/>
</dbReference>
<accession>A0A5P2HAU4</accession>
<dbReference type="SUPFAM" id="SSF51004">
    <property type="entry name" value="C-terminal (heme d1) domain of cytochrome cd1-nitrite reductase"/>
    <property type="match status" value="1"/>
</dbReference>
<dbReference type="Gene3D" id="2.130.10.10">
    <property type="entry name" value="YVTN repeat-like/Quinoprotein amine dehydrogenase"/>
    <property type="match status" value="1"/>
</dbReference>
<dbReference type="InterPro" id="IPR015943">
    <property type="entry name" value="WD40/YVTN_repeat-like_dom_sf"/>
</dbReference>
<keyword evidence="2" id="KW-0119">Carbohydrate metabolism</keyword>
<dbReference type="Pfam" id="PF10282">
    <property type="entry name" value="Lactonase"/>
    <property type="match status" value="1"/>
</dbReference>
<dbReference type="OrthoDB" id="9790815at2"/>
<protein>
    <submittedName>
        <fullName evidence="3">Lactonase family protein</fullName>
    </submittedName>
</protein>
<proteinExistence type="inferred from homology"/>
<keyword evidence="2" id="KW-0313">Glucose metabolism</keyword>
<evidence type="ECO:0000256" key="1">
    <source>
        <dbReference type="ARBA" id="ARBA00005564"/>
    </source>
</evidence>
<evidence type="ECO:0000313" key="4">
    <source>
        <dbReference type="Proteomes" id="UP000322822"/>
    </source>
</evidence>